<organism evidence="3 4">
    <name type="scientific">Meganyctiphanes norvegica</name>
    <name type="common">Northern krill</name>
    <name type="synonym">Thysanopoda norvegica</name>
    <dbReference type="NCBI Taxonomy" id="48144"/>
    <lineage>
        <taxon>Eukaryota</taxon>
        <taxon>Metazoa</taxon>
        <taxon>Ecdysozoa</taxon>
        <taxon>Arthropoda</taxon>
        <taxon>Crustacea</taxon>
        <taxon>Multicrustacea</taxon>
        <taxon>Malacostraca</taxon>
        <taxon>Eumalacostraca</taxon>
        <taxon>Eucarida</taxon>
        <taxon>Euphausiacea</taxon>
        <taxon>Euphausiidae</taxon>
        <taxon>Meganyctiphanes</taxon>
    </lineage>
</organism>
<dbReference type="GO" id="GO:0000786">
    <property type="term" value="C:nucleosome"/>
    <property type="evidence" value="ECO:0007669"/>
    <property type="project" value="InterPro"/>
</dbReference>
<dbReference type="InterPro" id="IPR036390">
    <property type="entry name" value="WH_DNA-bd_sf"/>
</dbReference>
<proteinExistence type="predicted"/>
<dbReference type="EMBL" id="CAXKWB010002042">
    <property type="protein sequence ID" value="CAL4066070.1"/>
    <property type="molecule type" value="Genomic_DNA"/>
</dbReference>
<feature type="non-terminal residue" evidence="3">
    <location>
        <position position="234"/>
    </location>
</feature>
<dbReference type="SUPFAM" id="SSF46785">
    <property type="entry name" value="Winged helix' DNA-binding domain"/>
    <property type="match status" value="1"/>
</dbReference>
<sequence>PLWQHYWKLGYVRLLYQRTPATRELFLPSLHPVPLSPHTPPNNMSDAESETSAPETDAPIVVPPKKRAKQEKKNSTKGEGDAGEGDDKSPTRKKRRLSYGEKTIEGMSTLEMITEAIEYLADRKGVSARTIRHYILTNFKSVREGALKNLMKKALTKALAQNLIQYAPGHDEKLSLLNSKYVLCVHAPTPTERNPNNNTRSASRPVPKPLKPKQVKEPKKPKVFAEPTRKSSRR</sequence>
<evidence type="ECO:0000259" key="2">
    <source>
        <dbReference type="PROSITE" id="PS51504"/>
    </source>
</evidence>
<feature type="compositionally biased region" description="Basic and acidic residues" evidence="1">
    <location>
        <begin position="71"/>
        <end position="90"/>
    </location>
</feature>
<dbReference type="Proteomes" id="UP001497623">
    <property type="component" value="Unassembled WGS sequence"/>
</dbReference>
<accession>A0AAV2PWY4</accession>
<evidence type="ECO:0000313" key="3">
    <source>
        <dbReference type="EMBL" id="CAL4066070.1"/>
    </source>
</evidence>
<keyword evidence="4" id="KW-1185">Reference proteome</keyword>
<reference evidence="3 4" key="1">
    <citation type="submission" date="2024-05" db="EMBL/GenBank/DDBJ databases">
        <authorList>
            <person name="Wallberg A."/>
        </authorList>
    </citation>
    <scope>NUCLEOTIDE SEQUENCE [LARGE SCALE GENOMIC DNA]</scope>
</reference>
<dbReference type="GO" id="GO:0006334">
    <property type="term" value="P:nucleosome assembly"/>
    <property type="evidence" value="ECO:0007669"/>
    <property type="project" value="InterPro"/>
</dbReference>
<feature type="domain" description="H15" evidence="2">
    <location>
        <begin position="105"/>
        <end position="179"/>
    </location>
</feature>
<dbReference type="InterPro" id="IPR005818">
    <property type="entry name" value="Histone_H1/H5_H15"/>
</dbReference>
<feature type="compositionally biased region" description="Polar residues" evidence="1">
    <location>
        <begin position="42"/>
        <end position="54"/>
    </location>
</feature>
<dbReference type="AlphaFoldDB" id="A0AAV2PWY4"/>
<feature type="region of interest" description="Disordered" evidence="1">
    <location>
        <begin position="36"/>
        <end position="100"/>
    </location>
</feature>
<feature type="compositionally biased region" description="Low complexity" evidence="1">
    <location>
        <begin position="188"/>
        <end position="200"/>
    </location>
</feature>
<comment type="caution">
    <text evidence="3">The sequence shown here is derived from an EMBL/GenBank/DDBJ whole genome shotgun (WGS) entry which is preliminary data.</text>
</comment>
<dbReference type="InterPro" id="IPR036388">
    <property type="entry name" value="WH-like_DNA-bd_sf"/>
</dbReference>
<dbReference type="SMART" id="SM00526">
    <property type="entry name" value="H15"/>
    <property type="match status" value="1"/>
</dbReference>
<feature type="region of interest" description="Disordered" evidence="1">
    <location>
        <begin position="188"/>
        <end position="234"/>
    </location>
</feature>
<dbReference type="PROSITE" id="PS51504">
    <property type="entry name" value="H15"/>
    <property type="match status" value="1"/>
</dbReference>
<feature type="non-terminal residue" evidence="3">
    <location>
        <position position="1"/>
    </location>
</feature>
<evidence type="ECO:0000256" key="1">
    <source>
        <dbReference type="SAM" id="MobiDB-lite"/>
    </source>
</evidence>
<dbReference type="Gene3D" id="1.10.10.10">
    <property type="entry name" value="Winged helix-like DNA-binding domain superfamily/Winged helix DNA-binding domain"/>
    <property type="match status" value="1"/>
</dbReference>
<name>A0AAV2PWY4_MEGNR</name>
<dbReference type="Pfam" id="PF00538">
    <property type="entry name" value="Linker_histone"/>
    <property type="match status" value="1"/>
</dbReference>
<evidence type="ECO:0000313" key="4">
    <source>
        <dbReference type="Proteomes" id="UP001497623"/>
    </source>
</evidence>
<protein>
    <recommendedName>
        <fullName evidence="2">H15 domain-containing protein</fullName>
    </recommendedName>
</protein>
<gene>
    <name evidence="3" type="ORF">MNOR_LOCUS5317</name>
</gene>
<dbReference type="GO" id="GO:0003677">
    <property type="term" value="F:DNA binding"/>
    <property type="evidence" value="ECO:0007669"/>
    <property type="project" value="InterPro"/>
</dbReference>